<sequence length="256" mass="27095">MSFLLAVLWLCQLAAASLTISIPPSTHLPNPHVLPATTRATLTTLPAAGAGDRDPNHILTTSLTRGSTLVFRDIPAGHPESYLLDIRAGEYVFAPYRVDIAADGSVLGVWETFRGNPWDNRGAEKYVVDVAGKKSADVVVEAKVLGRKGFYEERATFSPLSLVKNPMILMAIVALVLTLGMPKLMENMDPETRAEFEQQSRASPLTGATTNAMTGGGFDLAGWMAGTAPSPMASAEGAREGATGREAAAGSARKRG</sequence>
<keyword evidence="4" id="KW-1133">Transmembrane helix</keyword>
<evidence type="ECO:0000313" key="9">
    <source>
        <dbReference type="EMBL" id="CEJ62090.1"/>
    </source>
</evidence>
<feature type="region of interest" description="Disordered" evidence="6">
    <location>
        <begin position="228"/>
        <end position="256"/>
    </location>
</feature>
<keyword evidence="5" id="KW-0472">Membrane</keyword>
<dbReference type="OrthoDB" id="27095at2759"/>
<dbReference type="Pfam" id="PF09430">
    <property type="entry name" value="EMC7_beta-sandw"/>
    <property type="match status" value="1"/>
</dbReference>
<dbReference type="GO" id="GO:0072546">
    <property type="term" value="C:EMC complex"/>
    <property type="evidence" value="ECO:0007669"/>
    <property type="project" value="TreeGrafter"/>
</dbReference>
<comment type="subcellular location">
    <subcellularLocation>
        <location evidence="1">Membrane</location>
        <topology evidence="1">Single-pass membrane protein</topology>
    </subcellularLocation>
</comment>
<evidence type="ECO:0000256" key="5">
    <source>
        <dbReference type="ARBA" id="ARBA00023136"/>
    </source>
</evidence>
<dbReference type="EMBL" id="CDHK01000014">
    <property type="protein sequence ID" value="CEJ62090.1"/>
    <property type="molecule type" value="Genomic_DNA"/>
</dbReference>
<feature type="domain" description="ER membrane protein complex subunit 7 beta-sandwich" evidence="8">
    <location>
        <begin position="30"/>
        <end position="170"/>
    </location>
</feature>
<dbReference type="PANTHER" id="PTHR13605:SF4">
    <property type="entry name" value="ER MEMBRANE PROTEIN COMPLEX SUBUNIT 7"/>
    <property type="match status" value="1"/>
</dbReference>
<evidence type="ECO:0000259" key="8">
    <source>
        <dbReference type="Pfam" id="PF09430"/>
    </source>
</evidence>
<proteinExistence type="predicted"/>
<protein>
    <recommendedName>
        <fullName evidence="8">ER membrane protein complex subunit 7 beta-sandwich domain-containing protein</fullName>
    </recommendedName>
</protein>
<dbReference type="Proteomes" id="UP000042958">
    <property type="component" value="Unassembled WGS sequence"/>
</dbReference>
<keyword evidence="3 7" id="KW-0732">Signal</keyword>
<dbReference type="AlphaFoldDB" id="A0A0F7U341"/>
<dbReference type="InterPro" id="IPR039163">
    <property type="entry name" value="EMC7"/>
</dbReference>
<organism evidence="9 10">
    <name type="scientific">Penicillium brasilianum</name>
    <dbReference type="NCBI Taxonomy" id="104259"/>
    <lineage>
        <taxon>Eukaryota</taxon>
        <taxon>Fungi</taxon>
        <taxon>Dikarya</taxon>
        <taxon>Ascomycota</taxon>
        <taxon>Pezizomycotina</taxon>
        <taxon>Eurotiomycetes</taxon>
        <taxon>Eurotiomycetidae</taxon>
        <taxon>Eurotiales</taxon>
        <taxon>Aspergillaceae</taxon>
        <taxon>Penicillium</taxon>
    </lineage>
</organism>
<feature type="region of interest" description="Disordered" evidence="6">
    <location>
        <begin position="191"/>
        <end position="211"/>
    </location>
</feature>
<evidence type="ECO:0000256" key="7">
    <source>
        <dbReference type="SAM" id="SignalP"/>
    </source>
</evidence>
<name>A0A0F7U341_PENBI</name>
<evidence type="ECO:0000256" key="1">
    <source>
        <dbReference type="ARBA" id="ARBA00004167"/>
    </source>
</evidence>
<evidence type="ECO:0000313" key="10">
    <source>
        <dbReference type="Proteomes" id="UP000042958"/>
    </source>
</evidence>
<evidence type="ECO:0000256" key="4">
    <source>
        <dbReference type="ARBA" id="ARBA00022989"/>
    </source>
</evidence>
<feature type="compositionally biased region" description="Low complexity" evidence="6">
    <location>
        <begin position="244"/>
        <end position="256"/>
    </location>
</feature>
<reference evidence="10" key="1">
    <citation type="journal article" date="2015" name="Genome Announc.">
        <title>Draft genome sequence of the fungus Penicillium brasilianum MG11.</title>
        <authorList>
            <person name="Horn F."/>
            <person name="Linde J."/>
            <person name="Mattern D.J."/>
            <person name="Walther G."/>
            <person name="Guthke R."/>
            <person name="Brakhage A.A."/>
            <person name="Valiante V."/>
        </authorList>
    </citation>
    <scope>NUCLEOTIDE SEQUENCE [LARGE SCALE GENOMIC DNA]</scope>
    <source>
        <strain evidence="10">MG11</strain>
    </source>
</reference>
<evidence type="ECO:0000256" key="2">
    <source>
        <dbReference type="ARBA" id="ARBA00022692"/>
    </source>
</evidence>
<evidence type="ECO:0000256" key="3">
    <source>
        <dbReference type="ARBA" id="ARBA00022729"/>
    </source>
</evidence>
<dbReference type="PANTHER" id="PTHR13605">
    <property type="entry name" value="ER MEMBRANE PROTEIN COMPLEX SUBUNIT 7"/>
    <property type="match status" value="1"/>
</dbReference>
<feature type="signal peptide" evidence="7">
    <location>
        <begin position="1"/>
        <end position="16"/>
    </location>
</feature>
<accession>A0A0F7U341</accession>
<keyword evidence="10" id="KW-1185">Reference proteome</keyword>
<gene>
    <name evidence="9" type="ORF">PMG11_10601</name>
</gene>
<keyword evidence="2" id="KW-0812">Transmembrane</keyword>
<dbReference type="STRING" id="104259.A0A0F7U341"/>
<feature type="chain" id="PRO_5002523036" description="ER membrane protein complex subunit 7 beta-sandwich domain-containing protein" evidence="7">
    <location>
        <begin position="17"/>
        <end position="256"/>
    </location>
</feature>
<evidence type="ECO:0000256" key="6">
    <source>
        <dbReference type="SAM" id="MobiDB-lite"/>
    </source>
</evidence>
<dbReference type="InterPro" id="IPR019008">
    <property type="entry name" value="Beta_sandwich_EMC7"/>
</dbReference>